<evidence type="ECO:0000256" key="1">
    <source>
        <dbReference type="SAM" id="MobiDB-lite"/>
    </source>
</evidence>
<reference evidence="4 5" key="1">
    <citation type="journal article" date="2014" name="BMC Biol.">
        <title>A comprehensive evaluation of rodent malaria parasite genomes and gene expression.</title>
        <authorList>
            <person name="Otto T.D."/>
            <person name="Bohme U."/>
            <person name="Jackson A.P."/>
            <person name="Hunt M."/>
            <person name="Franke-Fayard B."/>
            <person name="Hoeijmakers W.A."/>
            <person name="Religa A.A."/>
            <person name="Robertson L."/>
            <person name="Sanders M."/>
            <person name="Ogun S.A."/>
            <person name="Cunningham D."/>
            <person name="Erhart A."/>
            <person name="Billker O."/>
            <person name="Khan S.M."/>
            <person name="Stunnenberg H.G."/>
            <person name="Langhorne J."/>
            <person name="Holder A.A."/>
            <person name="Waters A.P."/>
            <person name="Newbold C.I."/>
            <person name="Pain A."/>
            <person name="Berriman M."/>
            <person name="Janse C.J."/>
        </authorList>
    </citation>
    <scope>NUCLEOTIDE SEQUENCE [LARGE SCALE GENOMIC DNA]</scope>
    <source>
        <strain evidence="4 5">AS</strain>
    </source>
</reference>
<feature type="compositionally biased region" description="Polar residues" evidence="1">
    <location>
        <begin position="249"/>
        <end position="263"/>
    </location>
</feature>
<dbReference type="OrthoDB" id="387657at2759"/>
<dbReference type="InterPro" id="IPR005135">
    <property type="entry name" value="Endo/exonuclease/phosphatase"/>
</dbReference>
<evidence type="ECO:0000256" key="2">
    <source>
        <dbReference type="SAM" id="Phobius"/>
    </source>
</evidence>
<feature type="compositionally biased region" description="Low complexity" evidence="1">
    <location>
        <begin position="285"/>
        <end position="316"/>
    </location>
</feature>
<organism evidence="4 5">
    <name type="scientific">Plasmodium chabaudi chabaudi</name>
    <dbReference type="NCBI Taxonomy" id="31271"/>
    <lineage>
        <taxon>Eukaryota</taxon>
        <taxon>Sar</taxon>
        <taxon>Alveolata</taxon>
        <taxon>Apicomplexa</taxon>
        <taxon>Aconoidasida</taxon>
        <taxon>Haemosporida</taxon>
        <taxon>Plasmodiidae</taxon>
        <taxon>Plasmodium</taxon>
        <taxon>Plasmodium (Vinckeia)</taxon>
    </lineage>
</organism>
<keyword evidence="2" id="KW-1133">Transmembrane helix</keyword>
<dbReference type="Pfam" id="PF03372">
    <property type="entry name" value="Exo_endo_phos"/>
    <property type="match status" value="1"/>
</dbReference>
<feature type="region of interest" description="Disordered" evidence="1">
    <location>
        <begin position="249"/>
        <end position="349"/>
    </location>
</feature>
<dbReference type="EMBL" id="LK022881">
    <property type="protein sequence ID" value="VTZ67290.1"/>
    <property type="molecule type" value="Genomic_DNA"/>
</dbReference>
<evidence type="ECO:0000259" key="3">
    <source>
        <dbReference type="Pfam" id="PF03372"/>
    </source>
</evidence>
<dbReference type="VEuPathDB" id="PlasmoDB:PCHAS_0416300"/>
<dbReference type="RefSeq" id="XP_745835.2">
    <property type="nucleotide sequence ID" value="XM_740742.2"/>
</dbReference>
<name>A0A4V0K4F8_PLACU</name>
<accession>A0A4V0K4F8</accession>
<dbReference type="Proteomes" id="UP000071118">
    <property type="component" value="Chromosome 4"/>
</dbReference>
<feature type="domain" description="Endonuclease/exonuclease/phosphatase" evidence="3">
    <location>
        <begin position="463"/>
        <end position="657"/>
    </location>
</feature>
<feature type="transmembrane region" description="Helical" evidence="2">
    <location>
        <begin position="125"/>
        <end position="145"/>
    </location>
</feature>
<dbReference type="GeneID" id="3498959"/>
<evidence type="ECO:0000313" key="5">
    <source>
        <dbReference type="Proteomes" id="UP000071118"/>
    </source>
</evidence>
<dbReference type="SUPFAM" id="SSF56219">
    <property type="entry name" value="DNase I-like"/>
    <property type="match status" value="1"/>
</dbReference>
<dbReference type="InterPro" id="IPR036691">
    <property type="entry name" value="Endo/exonu/phosph_ase_sf"/>
</dbReference>
<protein>
    <recommendedName>
        <fullName evidence="3">Endonuclease/exonuclease/phosphatase domain-containing protein</fullName>
    </recommendedName>
</protein>
<proteinExistence type="predicted"/>
<keyword evidence="2" id="KW-0812">Transmembrane</keyword>
<evidence type="ECO:0000313" key="4">
    <source>
        <dbReference type="EMBL" id="VTZ67290.1"/>
    </source>
</evidence>
<dbReference type="GO" id="GO:0003824">
    <property type="term" value="F:catalytic activity"/>
    <property type="evidence" value="ECO:0007669"/>
    <property type="project" value="InterPro"/>
</dbReference>
<keyword evidence="5" id="KW-1185">Reference proteome</keyword>
<gene>
    <name evidence="4" type="ORF">PCHAS_0416300</name>
</gene>
<dbReference type="KEGG" id="pcb:PCHAS_0416300"/>
<keyword evidence="2" id="KW-0472">Membrane</keyword>
<feature type="compositionally biased region" description="Low complexity" evidence="1">
    <location>
        <begin position="264"/>
        <end position="277"/>
    </location>
</feature>
<sequence length="1495" mass="175584">MEVQTSRHLNHIQYKVYENNNKNEVNQNNEKICIICKVFLNHLYLYVNVYCDNKYNNFTKWLAINFRSFILELYQNKIKCVFPNLLKNNLKIYTYSDTKFLTIKLHILLYLFYFNIIKKIIAQNILLYFLQIYQIIFIFISQYAYRILLYSNSNNIISNYLNGTKIIFINKNINTTKLLDSIILNKSYNNNVSKNNKLLCAKKIKQQNGYHNINFGIAKTHPSQHQYNITHRKKAKFYLSTISSQNFKTRTCSSNESNTQANCSNKSENSSQTSSPNCGSNQIANNNGNNNNGGNNNGSNNNGRNNNGRNNNGNNSGEDEDEDEDKTWDKRSNDIYDEDEKDENMYNKNKERKKKIYKIKQINSKDENNLINNTQESNCIPNESDLCNKVCSGSDTAKEINQNNQSHNQIEKKYIYLKKKKRLLKNLSFVSFNAGLLEYKIWGMCVYQNPPFILNRLLHMPHELIKTNTDIIALQEVYNDEHIEYLINNLKSTYPFYAKGYYCNPIFEKEFMNSDNLSEYEDVDKVRKNEIKSISQKNSKKSMRKKYFALNHGLLVFSKYPIIYSCFHKFKDVTYIEYLFGTKGFLEVVIDVPYFGRIALFNIHLASGSTNTESKYIENIRDYEIKQIIQTARKAQKKNTIPIIIGDLNASPHSSPNNYSSFVKHGWKDAWLYARNIKKKIHTTSKNKKSCKNEDNECMFLKTSLSQPSNVSKQIIQNTNDINENSTLFNTNADKSQIEVSLDMKDGYTINTANVNNQNSYLNINMEREKGITIEDAAQNNIININEFKYDLKFSSSDQVTNYSHENRSSYHKMADTNDEMYFRNFSNSNTNNSLKIFCKNNKSLQNLTSFEYYKNSENKIENNKLSISNIHLDDINSNLTFIDENKLFSNSSIFSRSNIFSNQYNNTFEQIPSKLYLSNEFECSNIKTKNISQNYSMCETVNYDDKYVTSFICDHPNNFSKQNNRSYSNIYQNYISSYTRKKRGSSFAGISEIYNYKLSSSINYYKDMSMSKSFINCNNNSSKLSSSSEYSYIDIYDMEGSEIKIFYNSDENWGLKKRRNNNIRKVKASKVNFKLYKHSQYQLNSNSMNCQTKWASFRFKPRFLKISKAEMNKRNQLAKMHNKLKQIRKKTKYCVIIKNKKQHKSVRYKTKNMVYLNKRATGKECLNNRMKRKKNNIKRKFKNRNTYNNVTRMVSNKNTHKKISKILLLFFLKKLKYKTIKRVIKKLFGFEKERNEDTTEDQHLLYYNLNDLGGNNYMGDKQKFLDILFNNIREKNKKNTNTKNLYKTKNSFLNLSSSKKCHTSNENNQNEIYNLLQTFQTDESILNDEITWDPRNPLNIIGPHSSCSALRCDYIFFPPINRNVWNTCFSNDSNKNDQNETEKIRKSTGTLFNSKNDDNLPYEQCDFPLSVNNNNELDVLKYYFIKNAKILFNKPSVIINSNYNYKHPSWHSFGVKAHNINFVTLSDHYAIQIDLQLKKKYNNLKDTSSICYSE</sequence>
<feature type="compositionally biased region" description="Acidic residues" evidence="1">
    <location>
        <begin position="317"/>
        <end position="326"/>
    </location>
</feature>
<dbReference type="Gene3D" id="3.60.10.10">
    <property type="entry name" value="Endonuclease/exonuclease/phosphatase"/>
    <property type="match status" value="1"/>
</dbReference>
<feature type="transmembrane region" description="Helical" evidence="2">
    <location>
        <begin position="92"/>
        <end position="113"/>
    </location>
</feature>